<name>A0A6J7WZP0_9CAUD</name>
<dbReference type="EMBL" id="LR798321">
    <property type="protein sequence ID" value="CAB5223486.1"/>
    <property type="molecule type" value="Genomic_DNA"/>
</dbReference>
<proteinExistence type="predicted"/>
<evidence type="ECO:0000313" key="1">
    <source>
        <dbReference type="EMBL" id="CAB5223486.1"/>
    </source>
</evidence>
<protein>
    <submittedName>
        <fullName evidence="1">Uncharacterized protein</fullName>
    </submittedName>
</protein>
<sequence length="130" mass="14973">MASEEMIQAINKHLMGDAEEFIELRERFEGCNSFQPHAAAALGYLIAKDELEAAKEEEEEPDVYDEVVEVLKTFLGTRVSTHTTADRIFTLIYEWLDDELVERGYGNYPSYTRDCIKLLFQSFVIKKPEA</sequence>
<reference evidence="1" key="1">
    <citation type="submission" date="2020-05" db="EMBL/GenBank/DDBJ databases">
        <authorList>
            <person name="Chiriac C."/>
            <person name="Salcher M."/>
            <person name="Ghai R."/>
            <person name="Kavagutti S V."/>
        </authorList>
    </citation>
    <scope>NUCLEOTIDE SEQUENCE</scope>
</reference>
<gene>
    <name evidence="1" type="ORF">UFOVP383_84</name>
</gene>
<organism evidence="1">
    <name type="scientific">uncultured Caudovirales phage</name>
    <dbReference type="NCBI Taxonomy" id="2100421"/>
    <lineage>
        <taxon>Viruses</taxon>
        <taxon>Duplodnaviria</taxon>
        <taxon>Heunggongvirae</taxon>
        <taxon>Uroviricota</taxon>
        <taxon>Caudoviricetes</taxon>
        <taxon>Peduoviridae</taxon>
        <taxon>Maltschvirus</taxon>
        <taxon>Maltschvirus maltsch</taxon>
    </lineage>
</organism>
<accession>A0A6J7WZP0</accession>